<dbReference type="Pfam" id="PF00487">
    <property type="entry name" value="FA_desaturase"/>
    <property type="match status" value="1"/>
</dbReference>
<dbReference type="GO" id="GO:0006629">
    <property type="term" value="P:lipid metabolic process"/>
    <property type="evidence" value="ECO:0007669"/>
    <property type="project" value="InterPro"/>
</dbReference>
<evidence type="ECO:0000313" key="4">
    <source>
        <dbReference type="Proteomes" id="UP000260665"/>
    </source>
</evidence>
<evidence type="ECO:0000313" key="3">
    <source>
        <dbReference type="EMBL" id="RFO95566.1"/>
    </source>
</evidence>
<feature type="transmembrane region" description="Helical" evidence="1">
    <location>
        <begin position="189"/>
        <end position="208"/>
    </location>
</feature>
<evidence type="ECO:0000259" key="2">
    <source>
        <dbReference type="Pfam" id="PF00487"/>
    </source>
</evidence>
<keyword evidence="1" id="KW-0812">Transmembrane</keyword>
<evidence type="ECO:0000256" key="1">
    <source>
        <dbReference type="SAM" id="Phobius"/>
    </source>
</evidence>
<dbReference type="EMBL" id="QFZK01000014">
    <property type="protein sequence ID" value="RFO95566.1"/>
    <property type="molecule type" value="Genomic_DNA"/>
</dbReference>
<comment type="caution">
    <text evidence="3">The sequence shown here is derived from an EMBL/GenBank/DDBJ whole genome shotgun (WGS) entry which is preliminary data.</text>
</comment>
<feature type="transmembrane region" description="Helical" evidence="1">
    <location>
        <begin position="36"/>
        <end position="54"/>
    </location>
</feature>
<name>A0A3E1R877_9BURK</name>
<keyword evidence="1" id="KW-1133">Transmembrane helix</keyword>
<feature type="transmembrane region" description="Helical" evidence="1">
    <location>
        <begin position="13"/>
        <end position="29"/>
    </location>
</feature>
<sequence>MQDDNVPRSAIEWPTWMVWLTVWGAWLVLVENYDNIPAWIATPLLIVLVAWYMSFQHELTHGHPTRNETLNRLIGLPPLAIWYPFDTYKADHLKHHDDAHLTEPGVDTESNYITPEQAATMGTVALWLYKSQRTVLGRLLIGPAIVIVSLATRIARGLRAGDWTQLRVWAVHLPLVALLLWALERYTSVSAWHYCFGIAYPALGLAMLRSLYEHRPGALPTHRTVINEAAAPWRLLYLNNNYHVVHHAYPQAPWYQIPALYHADPAAWQAGNGGFVLPGYLYLIRHFAWTPVDSPVLAAPATAPQRAAKPARAAAKP</sequence>
<dbReference type="OrthoDB" id="784276at2"/>
<feature type="transmembrane region" description="Helical" evidence="1">
    <location>
        <begin position="166"/>
        <end position="183"/>
    </location>
</feature>
<dbReference type="InterPro" id="IPR005804">
    <property type="entry name" value="FA_desaturase_dom"/>
</dbReference>
<feature type="transmembrane region" description="Helical" evidence="1">
    <location>
        <begin position="135"/>
        <end position="154"/>
    </location>
</feature>
<keyword evidence="4" id="KW-1185">Reference proteome</keyword>
<feature type="domain" description="Fatty acid desaturase" evidence="2">
    <location>
        <begin position="38"/>
        <end position="270"/>
    </location>
</feature>
<organism evidence="3 4">
    <name type="scientific">Rhodoferax lacus</name>
    <dbReference type="NCBI Taxonomy" id="2184758"/>
    <lineage>
        <taxon>Bacteria</taxon>
        <taxon>Pseudomonadati</taxon>
        <taxon>Pseudomonadota</taxon>
        <taxon>Betaproteobacteria</taxon>
        <taxon>Burkholderiales</taxon>
        <taxon>Comamonadaceae</taxon>
        <taxon>Rhodoferax</taxon>
    </lineage>
</organism>
<accession>A0A3E1R877</accession>
<reference evidence="3 4" key="1">
    <citation type="submission" date="2018-05" db="EMBL/GenBank/DDBJ databases">
        <title>Rhodoferax soyangensis sp.nov., isolated from an oligotrophic freshwater lake.</title>
        <authorList>
            <person name="Park M."/>
        </authorList>
    </citation>
    <scope>NUCLEOTIDE SEQUENCE [LARGE SCALE GENOMIC DNA]</scope>
    <source>
        <strain evidence="3 4">IMCC26218</strain>
    </source>
</reference>
<keyword evidence="1" id="KW-0472">Membrane</keyword>
<dbReference type="RefSeq" id="WP_117179359.1">
    <property type="nucleotide sequence ID" value="NZ_QFZK01000014.1"/>
</dbReference>
<protein>
    <submittedName>
        <fullName evidence="3">Fatty acid desaturase</fullName>
    </submittedName>
</protein>
<gene>
    <name evidence="3" type="ORF">DIC66_17330</name>
</gene>
<proteinExistence type="predicted"/>
<dbReference type="Proteomes" id="UP000260665">
    <property type="component" value="Unassembled WGS sequence"/>
</dbReference>
<dbReference type="AlphaFoldDB" id="A0A3E1R877"/>